<accession>A0A226EPH2</accession>
<evidence type="ECO:0000313" key="2">
    <source>
        <dbReference type="EMBL" id="OXA59523.1"/>
    </source>
</evidence>
<feature type="compositionally biased region" description="Basic and acidic residues" evidence="1">
    <location>
        <begin position="197"/>
        <end position="207"/>
    </location>
</feature>
<proteinExistence type="predicted"/>
<sequence length="515" mass="59047">MSGDGDDGDDRVELEVGRVPLREELRPLPNFSGGSDGGQVEADLDLWQRVVELDDGEQPGTSSSLKNLSPKSHSEEEDEEENYFRSLRRKTSSADDEAVVAESKVLSDEDLLEQYGIEPSFVYLGRKCDDPLFTPPPAEEGQIAAESESAVSDDEEEIAPAKKEKKRYVSRKGMTAEQKKDRQRQQKAVSQRRRRKDPIVKEKDRKRTAAYRQKQLEENETEFRNKQRKSTDAYQKKQLDENEKEFRDKARAANVAYRKSQLKLDADYNKKNYQLRKARREALSGEELAELRRIAILRIDRSTLNHWLQLPAYAQIKQVNFTNYLASLSTVELLDSKYSVLVSEAFLQKKSYCNYWVGGFYWDGIEKLTPIQIETHVVANKNDPAFTMRLYWGYFSNGQRSATYHPSSPSSTTLAGDILKDAITESDSYAHRLEGFGIKFGMERNKELFDGMRVQFMNTRPEPVSSEDEKDACRLAKAKLNYFAFEGDEEQELPVDSLLQQVPKFKMGKEIKKAA</sequence>
<feature type="compositionally biased region" description="Polar residues" evidence="1">
    <location>
        <begin position="59"/>
        <end position="71"/>
    </location>
</feature>
<gene>
    <name evidence="2" type="ORF">Fcan01_05808</name>
</gene>
<comment type="caution">
    <text evidence="2">The sequence shown here is derived from an EMBL/GenBank/DDBJ whole genome shotgun (WGS) entry which is preliminary data.</text>
</comment>
<organism evidence="2 3">
    <name type="scientific">Folsomia candida</name>
    <name type="common">Springtail</name>
    <dbReference type="NCBI Taxonomy" id="158441"/>
    <lineage>
        <taxon>Eukaryota</taxon>
        <taxon>Metazoa</taxon>
        <taxon>Ecdysozoa</taxon>
        <taxon>Arthropoda</taxon>
        <taxon>Hexapoda</taxon>
        <taxon>Collembola</taxon>
        <taxon>Entomobryomorpha</taxon>
        <taxon>Isotomoidea</taxon>
        <taxon>Isotomidae</taxon>
        <taxon>Proisotominae</taxon>
        <taxon>Folsomia</taxon>
    </lineage>
</organism>
<keyword evidence="3" id="KW-1185">Reference proteome</keyword>
<feature type="compositionally biased region" description="Basic and acidic residues" evidence="1">
    <location>
        <begin position="214"/>
        <end position="247"/>
    </location>
</feature>
<dbReference type="Proteomes" id="UP000198287">
    <property type="component" value="Unassembled WGS sequence"/>
</dbReference>
<feature type="compositionally biased region" description="Basic and acidic residues" evidence="1">
    <location>
        <begin position="11"/>
        <end position="26"/>
    </location>
</feature>
<evidence type="ECO:0000313" key="3">
    <source>
        <dbReference type="Proteomes" id="UP000198287"/>
    </source>
</evidence>
<feature type="region of interest" description="Disordered" evidence="1">
    <location>
        <begin position="126"/>
        <end position="247"/>
    </location>
</feature>
<reference evidence="2 3" key="1">
    <citation type="submission" date="2015-12" db="EMBL/GenBank/DDBJ databases">
        <title>The genome of Folsomia candida.</title>
        <authorList>
            <person name="Faddeeva A."/>
            <person name="Derks M.F."/>
            <person name="Anvar Y."/>
            <person name="Smit S."/>
            <person name="Van Straalen N."/>
            <person name="Roelofs D."/>
        </authorList>
    </citation>
    <scope>NUCLEOTIDE SEQUENCE [LARGE SCALE GENOMIC DNA]</scope>
    <source>
        <strain evidence="2 3">VU population</strain>
        <tissue evidence="2">Whole body</tissue>
    </source>
</reference>
<dbReference type="EMBL" id="LNIX01000002">
    <property type="protein sequence ID" value="OXA59523.1"/>
    <property type="molecule type" value="Genomic_DNA"/>
</dbReference>
<feature type="region of interest" description="Disordered" evidence="1">
    <location>
        <begin position="1"/>
        <end position="98"/>
    </location>
</feature>
<evidence type="ECO:0000256" key="1">
    <source>
        <dbReference type="SAM" id="MobiDB-lite"/>
    </source>
</evidence>
<dbReference type="AlphaFoldDB" id="A0A226EPH2"/>
<dbReference type="OrthoDB" id="7552317at2759"/>
<feature type="compositionally biased region" description="Acidic residues" evidence="1">
    <location>
        <begin position="1"/>
        <end position="10"/>
    </location>
</feature>
<protein>
    <submittedName>
        <fullName evidence="2">Uncharacterized protein</fullName>
    </submittedName>
</protein>
<name>A0A226EPH2_FOLCA</name>